<evidence type="ECO:0000313" key="7">
    <source>
        <dbReference type="Proteomes" id="UP000184499"/>
    </source>
</evidence>
<dbReference type="InterPro" id="IPR000361">
    <property type="entry name" value="ATAP_core_dom"/>
</dbReference>
<feature type="domain" description="Core" evidence="5">
    <location>
        <begin position="127"/>
        <end position="226"/>
    </location>
</feature>
<dbReference type="STRING" id="767769.A0A1L9UGY9"/>
<dbReference type="EMBL" id="KV878685">
    <property type="protein sequence ID" value="OJJ70947.1"/>
    <property type="molecule type" value="Genomic_DNA"/>
</dbReference>
<evidence type="ECO:0000256" key="1">
    <source>
        <dbReference type="ARBA" id="ARBA00006718"/>
    </source>
</evidence>
<dbReference type="RefSeq" id="XP_067478195.1">
    <property type="nucleotide sequence ID" value="XM_067628115.1"/>
</dbReference>
<keyword evidence="7" id="KW-1185">Reference proteome</keyword>
<dbReference type="SUPFAM" id="SSF89360">
    <property type="entry name" value="HesB-like domain"/>
    <property type="match status" value="1"/>
</dbReference>
<evidence type="ECO:0000256" key="3">
    <source>
        <dbReference type="ARBA" id="ARBA00071673"/>
    </source>
</evidence>
<name>A0A1L9UGY9_ASPBC</name>
<evidence type="ECO:0000256" key="2">
    <source>
        <dbReference type="ARBA" id="ARBA00054873"/>
    </source>
</evidence>
<dbReference type="FunFam" id="2.60.300.12:FF:000001">
    <property type="entry name" value="Iron-binding protein IscA"/>
    <property type="match status" value="1"/>
</dbReference>
<dbReference type="OMA" id="FGPRKAT"/>
<dbReference type="PANTHER" id="PTHR10072:SF41">
    <property type="entry name" value="IRON-SULFUR CLUSTER ASSEMBLY 1 HOMOLOG, MITOCHONDRIAL"/>
    <property type="match status" value="1"/>
</dbReference>
<dbReference type="NCBIfam" id="TIGR00049">
    <property type="entry name" value="iron-sulfur cluster assembly accessory protein"/>
    <property type="match status" value="1"/>
</dbReference>
<dbReference type="OrthoDB" id="333486at2759"/>
<dbReference type="InterPro" id="IPR050322">
    <property type="entry name" value="Fe-S_cluster_asmbl/transfer"/>
</dbReference>
<dbReference type="Gene3D" id="2.60.300.12">
    <property type="entry name" value="HesB-like domain"/>
    <property type="match status" value="1"/>
</dbReference>
<dbReference type="AlphaFoldDB" id="A0A1L9UGY9"/>
<protein>
    <recommendedName>
        <fullName evidence="3">Iron-sulfur assembly protein 1</fullName>
    </recommendedName>
</protein>
<dbReference type="Proteomes" id="UP000184499">
    <property type="component" value="Unassembled WGS sequence"/>
</dbReference>
<reference evidence="7" key="1">
    <citation type="journal article" date="2017" name="Genome Biol.">
        <title>Comparative genomics reveals high biological diversity and specific adaptations in the industrially and medically important fungal genus Aspergillus.</title>
        <authorList>
            <person name="de Vries R.P."/>
            <person name="Riley R."/>
            <person name="Wiebenga A."/>
            <person name="Aguilar-Osorio G."/>
            <person name="Amillis S."/>
            <person name="Uchima C.A."/>
            <person name="Anderluh G."/>
            <person name="Asadollahi M."/>
            <person name="Askin M."/>
            <person name="Barry K."/>
            <person name="Battaglia E."/>
            <person name="Bayram O."/>
            <person name="Benocci T."/>
            <person name="Braus-Stromeyer S.A."/>
            <person name="Caldana C."/>
            <person name="Canovas D."/>
            <person name="Cerqueira G.C."/>
            <person name="Chen F."/>
            <person name="Chen W."/>
            <person name="Choi C."/>
            <person name="Clum A."/>
            <person name="Dos Santos R.A."/>
            <person name="Damasio A.R."/>
            <person name="Diallinas G."/>
            <person name="Emri T."/>
            <person name="Fekete E."/>
            <person name="Flipphi M."/>
            <person name="Freyberg S."/>
            <person name="Gallo A."/>
            <person name="Gournas C."/>
            <person name="Habgood R."/>
            <person name="Hainaut M."/>
            <person name="Harispe M.L."/>
            <person name="Henrissat B."/>
            <person name="Hilden K.S."/>
            <person name="Hope R."/>
            <person name="Hossain A."/>
            <person name="Karabika E."/>
            <person name="Karaffa L."/>
            <person name="Karanyi Z."/>
            <person name="Krasevec N."/>
            <person name="Kuo A."/>
            <person name="Kusch H."/>
            <person name="LaButti K."/>
            <person name="Lagendijk E.L."/>
            <person name="Lapidus A."/>
            <person name="Levasseur A."/>
            <person name="Lindquist E."/>
            <person name="Lipzen A."/>
            <person name="Logrieco A.F."/>
            <person name="MacCabe A."/>
            <person name="Maekelae M.R."/>
            <person name="Malavazi I."/>
            <person name="Melin P."/>
            <person name="Meyer V."/>
            <person name="Mielnichuk N."/>
            <person name="Miskei M."/>
            <person name="Molnar A.P."/>
            <person name="Mule G."/>
            <person name="Ngan C.Y."/>
            <person name="Orejas M."/>
            <person name="Orosz E."/>
            <person name="Ouedraogo J.P."/>
            <person name="Overkamp K.M."/>
            <person name="Park H.-S."/>
            <person name="Perrone G."/>
            <person name="Piumi F."/>
            <person name="Punt P.J."/>
            <person name="Ram A.F."/>
            <person name="Ramon A."/>
            <person name="Rauscher S."/>
            <person name="Record E."/>
            <person name="Riano-Pachon D.M."/>
            <person name="Robert V."/>
            <person name="Roehrig J."/>
            <person name="Ruller R."/>
            <person name="Salamov A."/>
            <person name="Salih N.S."/>
            <person name="Samson R.A."/>
            <person name="Sandor E."/>
            <person name="Sanguinetti M."/>
            <person name="Schuetze T."/>
            <person name="Sepcic K."/>
            <person name="Shelest E."/>
            <person name="Sherlock G."/>
            <person name="Sophianopoulou V."/>
            <person name="Squina F.M."/>
            <person name="Sun H."/>
            <person name="Susca A."/>
            <person name="Todd R.B."/>
            <person name="Tsang A."/>
            <person name="Unkles S.E."/>
            <person name="van de Wiele N."/>
            <person name="van Rossen-Uffink D."/>
            <person name="Oliveira J.V."/>
            <person name="Vesth T.C."/>
            <person name="Visser J."/>
            <person name="Yu J.-H."/>
            <person name="Zhou M."/>
            <person name="Andersen M.R."/>
            <person name="Archer D.B."/>
            <person name="Baker S.E."/>
            <person name="Benoit I."/>
            <person name="Brakhage A.A."/>
            <person name="Braus G.H."/>
            <person name="Fischer R."/>
            <person name="Frisvad J.C."/>
            <person name="Goldman G.H."/>
            <person name="Houbraken J."/>
            <person name="Oakley B."/>
            <person name="Pocsi I."/>
            <person name="Scazzocchio C."/>
            <person name="Seiboth B."/>
            <person name="vanKuyk P.A."/>
            <person name="Wortman J."/>
            <person name="Dyer P.S."/>
            <person name="Grigoriev I.V."/>
        </authorList>
    </citation>
    <scope>NUCLEOTIDE SEQUENCE [LARGE SCALE GENOMIC DNA]</scope>
    <source>
        <strain evidence="7">CBS 101740 / IMI 381727 / IBT 21946</strain>
    </source>
</reference>
<comment type="similarity">
    <text evidence="1">Belongs to the HesB/IscA family.</text>
</comment>
<sequence>MALCKATMPSPVTSSATILTWLRQSSSRRSTQTCRLFSSYGNAHRSSKRELQTATAYRPHSLPTSFPPPRNTGIPDTSIAADFPSLREMSQPQMPGQQGLSDLSLRESEAQKSKPVPAPAPVEKAAMKLTPVAIEQLRKLLSQPEPKLIRVGVKNRGCSGLAYHLEYVEKPGTFDEVVEQDGVKVLIDSKALFSIIGSEMDWQEDKLSRRFVFRNPNIKEECGCGESFMV</sequence>
<gene>
    <name evidence="6" type="ORF">ASPBRDRAFT_597964</name>
</gene>
<dbReference type="InterPro" id="IPR016092">
    <property type="entry name" value="ATAP"/>
</dbReference>
<dbReference type="GeneID" id="93580603"/>
<organism evidence="6 7">
    <name type="scientific">Aspergillus brasiliensis (strain CBS 101740 / IMI 381727 / IBT 21946)</name>
    <dbReference type="NCBI Taxonomy" id="767769"/>
    <lineage>
        <taxon>Eukaryota</taxon>
        <taxon>Fungi</taxon>
        <taxon>Dikarya</taxon>
        <taxon>Ascomycota</taxon>
        <taxon>Pezizomycotina</taxon>
        <taxon>Eurotiomycetes</taxon>
        <taxon>Eurotiomycetidae</taxon>
        <taxon>Eurotiales</taxon>
        <taxon>Aspergillaceae</taxon>
        <taxon>Aspergillus</taxon>
        <taxon>Aspergillus subgen. Circumdati</taxon>
    </lineage>
</organism>
<dbReference type="PROSITE" id="PS01152">
    <property type="entry name" value="HESB"/>
    <property type="match status" value="1"/>
</dbReference>
<evidence type="ECO:0000313" key="6">
    <source>
        <dbReference type="EMBL" id="OJJ70947.1"/>
    </source>
</evidence>
<dbReference type="InterPro" id="IPR017870">
    <property type="entry name" value="FeS_cluster_insertion_CS"/>
</dbReference>
<dbReference type="VEuPathDB" id="FungiDB:ASPBRDRAFT_597964"/>
<evidence type="ECO:0000259" key="5">
    <source>
        <dbReference type="Pfam" id="PF01521"/>
    </source>
</evidence>
<proteinExistence type="inferred from homology"/>
<accession>A0A1L9UGY9</accession>
<feature type="region of interest" description="Disordered" evidence="4">
    <location>
        <begin position="58"/>
        <end position="118"/>
    </location>
</feature>
<evidence type="ECO:0000256" key="4">
    <source>
        <dbReference type="SAM" id="MobiDB-lite"/>
    </source>
</evidence>
<comment type="function">
    <text evidence="2">Involved in the assembly of mitochondrial and cytoplasmic iron-sulfur proteins. Probably involved in the binding of an intermediate of Fe/S cluster assembly.</text>
</comment>
<dbReference type="PANTHER" id="PTHR10072">
    <property type="entry name" value="IRON-SULFUR CLUSTER ASSEMBLY PROTEIN"/>
    <property type="match status" value="1"/>
</dbReference>
<feature type="compositionally biased region" description="Polar residues" evidence="4">
    <location>
        <begin position="88"/>
        <end position="101"/>
    </location>
</feature>
<dbReference type="GO" id="GO:0016226">
    <property type="term" value="P:iron-sulfur cluster assembly"/>
    <property type="evidence" value="ECO:0007669"/>
    <property type="project" value="InterPro"/>
</dbReference>
<dbReference type="InterPro" id="IPR035903">
    <property type="entry name" value="HesB-like_dom_sf"/>
</dbReference>
<dbReference type="Pfam" id="PF01521">
    <property type="entry name" value="Fe-S_biosyn"/>
    <property type="match status" value="1"/>
</dbReference>
<dbReference type="GO" id="GO:0005739">
    <property type="term" value="C:mitochondrion"/>
    <property type="evidence" value="ECO:0007669"/>
    <property type="project" value="TreeGrafter"/>
</dbReference>
<dbReference type="GO" id="GO:0051537">
    <property type="term" value="F:2 iron, 2 sulfur cluster binding"/>
    <property type="evidence" value="ECO:0007669"/>
    <property type="project" value="TreeGrafter"/>
</dbReference>